<evidence type="ECO:0008006" key="5">
    <source>
        <dbReference type="Google" id="ProtNLM"/>
    </source>
</evidence>
<feature type="region of interest" description="Disordered" evidence="1">
    <location>
        <begin position="61"/>
        <end position="125"/>
    </location>
</feature>
<accession>A0ABS1N1P7</accession>
<gene>
    <name evidence="3" type="ORF">JK360_32310</name>
</gene>
<evidence type="ECO:0000313" key="3">
    <source>
        <dbReference type="EMBL" id="MBL1093948.1"/>
    </source>
</evidence>
<reference evidence="3 4" key="1">
    <citation type="submission" date="2021-01" db="EMBL/GenBank/DDBJ databases">
        <title>WGS of actinomycetes isolated from Thailand.</title>
        <authorList>
            <person name="Thawai C."/>
        </authorList>
    </citation>
    <scope>NUCLEOTIDE SEQUENCE [LARGE SCALE GENOMIC DNA]</scope>
    <source>
        <strain evidence="3 4">CH9-7</strain>
    </source>
</reference>
<organism evidence="3 4">
    <name type="scientific">Streptomyces siderophoricus</name>
    <dbReference type="NCBI Taxonomy" id="2802281"/>
    <lineage>
        <taxon>Bacteria</taxon>
        <taxon>Bacillati</taxon>
        <taxon>Actinomycetota</taxon>
        <taxon>Actinomycetes</taxon>
        <taxon>Kitasatosporales</taxon>
        <taxon>Streptomycetaceae</taxon>
        <taxon>Streptomyces</taxon>
    </lineage>
</organism>
<keyword evidence="2" id="KW-1133">Transmembrane helix</keyword>
<evidence type="ECO:0000256" key="2">
    <source>
        <dbReference type="SAM" id="Phobius"/>
    </source>
</evidence>
<feature type="compositionally biased region" description="Pro residues" evidence="1">
    <location>
        <begin position="81"/>
        <end position="90"/>
    </location>
</feature>
<evidence type="ECO:0000256" key="1">
    <source>
        <dbReference type="SAM" id="MobiDB-lite"/>
    </source>
</evidence>
<keyword evidence="4" id="KW-1185">Reference proteome</keyword>
<dbReference type="Proteomes" id="UP000629371">
    <property type="component" value="Unassembled WGS sequence"/>
</dbReference>
<feature type="transmembrane region" description="Helical" evidence="2">
    <location>
        <begin position="33"/>
        <end position="53"/>
    </location>
</feature>
<keyword evidence="2" id="KW-0812">Transmembrane</keyword>
<dbReference type="EMBL" id="JAERRI010000024">
    <property type="protein sequence ID" value="MBL1093948.1"/>
    <property type="molecule type" value="Genomic_DNA"/>
</dbReference>
<comment type="caution">
    <text evidence="3">The sequence shown here is derived from an EMBL/GenBank/DDBJ whole genome shotgun (WGS) entry which is preliminary data.</text>
</comment>
<protein>
    <recommendedName>
        <fullName evidence="5">Integral membrane protein</fullName>
    </recommendedName>
</protein>
<feature type="compositionally biased region" description="Low complexity" evidence="1">
    <location>
        <begin position="112"/>
        <end position="125"/>
    </location>
</feature>
<sequence length="220" mass="22718">MPHQGGVPGGTGQPVGTTGYGYVRVGPTILPQWLLWLVAALLAAGGVTAYVLLHSSSSEASQQTVDTLSSATPSPGSDPYSAPPTDPYSVPPTDTYSVPPTDLYSLPPTDLSTPTATETTASPVEDASATVREFYQAINDRAFSAAWELGGKNIGGSSYSSWVAGYETTVSISLSAVNTDSPGKASAVLYATQRDGSVKEFRGTYTVSDGVIVSADISEQ</sequence>
<keyword evidence="2" id="KW-0472">Membrane</keyword>
<proteinExistence type="predicted"/>
<name>A0ABS1N1P7_9ACTN</name>
<feature type="compositionally biased region" description="Polar residues" evidence="1">
    <location>
        <begin position="61"/>
        <end position="75"/>
    </location>
</feature>
<evidence type="ECO:0000313" key="4">
    <source>
        <dbReference type="Proteomes" id="UP000629371"/>
    </source>
</evidence>